<dbReference type="InterPro" id="IPR019347">
    <property type="entry name" value="Axonemal_dynein_light_chain"/>
</dbReference>
<sequence>MLRLIKALLLYCYAQHIMIVICTHWLLVSDLTWWALPRMPLPRQEPGPGLGGRASFAQTGAGSPRGGSWLTVPQKLAGPQQSAPPPPRPRSASADLSRQQNQEILHAILPPREWVEANQLWVQQVSRTPSTQADAVYLKEQLDLKLQQRQARETGICPIHMELYSQCFDELIRQVTLICAERGLLLSRVRDEIKMTMYVYQALYESSMAFSGRNALNADKNKADMEKIISALEDENRLLNEQIAEYEAMKWSEIERGRVEEQEHTQEMQFLKKRTNRLKVCLEELTSPNN</sequence>
<keyword evidence="12" id="KW-1185">Reference proteome</keyword>
<reference evidence="11" key="3">
    <citation type="submission" date="2025-09" db="UniProtKB">
        <authorList>
            <consortium name="Ensembl"/>
        </authorList>
    </citation>
    <scope>IDENTIFICATION</scope>
</reference>
<dbReference type="InParanoid" id="A0A667X6T3"/>
<dbReference type="PANTHER" id="PTHR13183:SF0">
    <property type="entry name" value="AXONEMAL DYNEIN LIGHT INTERMEDIATE POLYPEPTIDE 1"/>
    <property type="match status" value="1"/>
</dbReference>
<comment type="similarity">
    <text evidence="4">Belongs to the inner dynein arm light chain family.</text>
</comment>
<keyword evidence="10" id="KW-0812">Transmembrane</keyword>
<dbReference type="Ensembl" id="ENSMMDT00005011303.1">
    <property type="protein sequence ID" value="ENSMMDP00005010967.1"/>
    <property type="gene ID" value="ENSMMDG00005005937.1"/>
</dbReference>
<reference evidence="11" key="2">
    <citation type="submission" date="2025-08" db="UniProtKB">
        <authorList>
            <consortium name="Ensembl"/>
        </authorList>
    </citation>
    <scope>IDENTIFICATION</scope>
</reference>
<feature type="region of interest" description="Disordered" evidence="9">
    <location>
        <begin position="45"/>
        <end position="96"/>
    </location>
</feature>
<accession>A0A667X6T3</accession>
<dbReference type="GO" id="GO:0030286">
    <property type="term" value="C:dynein complex"/>
    <property type="evidence" value="ECO:0007669"/>
    <property type="project" value="UniProtKB-KW"/>
</dbReference>
<feature type="transmembrane region" description="Helical" evidence="10">
    <location>
        <begin position="12"/>
        <end position="36"/>
    </location>
</feature>
<evidence type="ECO:0000313" key="11">
    <source>
        <dbReference type="Ensembl" id="ENSMMDP00005010967.1"/>
    </source>
</evidence>
<gene>
    <name evidence="11" type="primary">DNALI1</name>
    <name evidence="11" type="synonym">LOC115355302</name>
</gene>
<dbReference type="GO" id="GO:0045504">
    <property type="term" value="F:dynein heavy chain binding"/>
    <property type="evidence" value="ECO:0007669"/>
    <property type="project" value="TreeGrafter"/>
</dbReference>
<evidence type="ECO:0000256" key="1">
    <source>
        <dbReference type="ARBA" id="ARBA00023017"/>
    </source>
</evidence>
<evidence type="ECO:0000256" key="2">
    <source>
        <dbReference type="ARBA" id="ARBA00023054"/>
    </source>
</evidence>
<evidence type="ECO:0000256" key="6">
    <source>
        <dbReference type="ARBA" id="ARBA00042417"/>
    </source>
</evidence>
<evidence type="ECO:0000256" key="10">
    <source>
        <dbReference type="SAM" id="Phobius"/>
    </source>
</evidence>
<dbReference type="Proteomes" id="UP000472263">
    <property type="component" value="Chromosome 23"/>
</dbReference>
<evidence type="ECO:0000256" key="8">
    <source>
        <dbReference type="SAM" id="Coils"/>
    </source>
</evidence>
<proteinExistence type="inferred from homology"/>
<dbReference type="Pfam" id="PF10211">
    <property type="entry name" value="Ax_dynein_light"/>
    <property type="match status" value="1"/>
</dbReference>
<dbReference type="PANTHER" id="PTHR13183">
    <property type="entry name" value="AXONEMAL INNER ARM DYNEIN LIGHT CHAIN 28"/>
    <property type="match status" value="1"/>
</dbReference>
<feature type="coiled-coil region" evidence="8">
    <location>
        <begin position="215"/>
        <end position="249"/>
    </location>
</feature>
<evidence type="ECO:0000256" key="5">
    <source>
        <dbReference type="ARBA" id="ARBA00039799"/>
    </source>
</evidence>
<comment type="function">
    <text evidence="7">Involved in sperm flagellum assembly.</text>
</comment>
<evidence type="ECO:0000256" key="9">
    <source>
        <dbReference type="SAM" id="MobiDB-lite"/>
    </source>
</evidence>
<evidence type="ECO:0000256" key="3">
    <source>
        <dbReference type="ARBA" id="ARBA00023175"/>
    </source>
</evidence>
<reference evidence="11" key="1">
    <citation type="submission" date="2019-06" db="EMBL/GenBank/DDBJ databases">
        <authorList>
            <consortium name="Wellcome Sanger Institute Data Sharing"/>
        </authorList>
    </citation>
    <scope>NUCLEOTIDE SEQUENCE [LARGE SCALE GENOMIC DNA]</scope>
</reference>
<name>A0A667X6T3_9TELE</name>
<evidence type="ECO:0000256" key="7">
    <source>
        <dbReference type="ARBA" id="ARBA00043925"/>
    </source>
</evidence>
<keyword evidence="10" id="KW-1133">Transmembrane helix</keyword>
<dbReference type="GeneTree" id="ENSGT00390000003012"/>
<evidence type="ECO:0000256" key="4">
    <source>
        <dbReference type="ARBA" id="ARBA00038114"/>
    </source>
</evidence>
<keyword evidence="10" id="KW-0472">Membrane</keyword>
<evidence type="ECO:0000313" key="12">
    <source>
        <dbReference type="Proteomes" id="UP000472263"/>
    </source>
</evidence>
<keyword evidence="1" id="KW-0243">Dynein</keyword>
<dbReference type="GO" id="GO:0097546">
    <property type="term" value="C:ciliary base"/>
    <property type="evidence" value="ECO:0007669"/>
    <property type="project" value="TreeGrafter"/>
</dbReference>
<keyword evidence="3" id="KW-0505">Motor protein</keyword>
<protein>
    <recommendedName>
        <fullName evidence="5">Axonemal dynein light intermediate polypeptide 1</fullName>
    </recommendedName>
    <alternativeName>
        <fullName evidence="6">Inner dynein arm light chain, axonemal</fullName>
    </alternativeName>
</protein>
<organism evidence="11 12">
    <name type="scientific">Myripristis murdjan</name>
    <name type="common">pinecone soldierfish</name>
    <dbReference type="NCBI Taxonomy" id="586833"/>
    <lineage>
        <taxon>Eukaryota</taxon>
        <taxon>Metazoa</taxon>
        <taxon>Chordata</taxon>
        <taxon>Craniata</taxon>
        <taxon>Vertebrata</taxon>
        <taxon>Euteleostomi</taxon>
        <taxon>Actinopterygii</taxon>
        <taxon>Neopterygii</taxon>
        <taxon>Teleostei</taxon>
        <taxon>Neoteleostei</taxon>
        <taxon>Acanthomorphata</taxon>
        <taxon>Holocentriformes</taxon>
        <taxon>Holocentridae</taxon>
        <taxon>Myripristis</taxon>
    </lineage>
</organism>
<keyword evidence="2 8" id="KW-0175">Coiled coil</keyword>
<dbReference type="GO" id="GO:0005930">
    <property type="term" value="C:axoneme"/>
    <property type="evidence" value="ECO:0007669"/>
    <property type="project" value="TreeGrafter"/>
</dbReference>
<dbReference type="AlphaFoldDB" id="A0A667X6T3"/>